<proteinExistence type="inferred from homology"/>
<accession>A0A1E5T5M3</accession>
<dbReference type="SUPFAM" id="SSF53271">
    <property type="entry name" value="PRTase-like"/>
    <property type="match status" value="1"/>
</dbReference>
<dbReference type="GO" id="GO:0006178">
    <property type="term" value="P:guanine salvage"/>
    <property type="evidence" value="ECO:0007669"/>
    <property type="project" value="TreeGrafter"/>
</dbReference>
<keyword evidence="10 15" id="KW-0660">Purine salvage</keyword>
<dbReference type="NCBIfam" id="TIGR01203">
    <property type="entry name" value="HGPRTase"/>
    <property type="match status" value="1"/>
</dbReference>
<dbReference type="InterPro" id="IPR000836">
    <property type="entry name" value="PRTase_dom"/>
</dbReference>
<keyword evidence="7 15" id="KW-0328">Glycosyltransferase</keyword>
<keyword evidence="6 15" id="KW-0963">Cytoplasm</keyword>
<dbReference type="GO" id="GO:0046100">
    <property type="term" value="P:hypoxanthine metabolic process"/>
    <property type="evidence" value="ECO:0007669"/>
    <property type="project" value="TreeGrafter"/>
</dbReference>
<dbReference type="EMBL" id="MDGQ01000003">
    <property type="protein sequence ID" value="OEK06607.1"/>
    <property type="molecule type" value="Genomic_DNA"/>
</dbReference>
<evidence type="ECO:0000256" key="3">
    <source>
        <dbReference type="ARBA" id="ARBA00004669"/>
    </source>
</evidence>
<reference evidence="17 18" key="1">
    <citation type="submission" date="2016-08" db="EMBL/GenBank/DDBJ databases">
        <title>Draft genome of Fabibacter sp. strain SK-8.</title>
        <authorList>
            <person name="Wong S.-K."/>
            <person name="Hamasaki K."/>
            <person name="Yoshizawa S."/>
        </authorList>
    </citation>
    <scope>NUCLEOTIDE SEQUENCE [LARGE SCALE GENOMIC DNA]</scope>
    <source>
        <strain evidence="17 18">SK-8</strain>
    </source>
</reference>
<protein>
    <recommendedName>
        <fullName evidence="5 15">Hypoxanthine phosphoribosyltransferase</fullName>
        <ecNumber evidence="5 15">2.4.2.8</ecNumber>
    </recommendedName>
</protein>
<evidence type="ECO:0000256" key="8">
    <source>
        <dbReference type="ARBA" id="ARBA00022679"/>
    </source>
</evidence>
<keyword evidence="11 15" id="KW-0547">Nucleotide-binding</keyword>
<evidence type="ECO:0000256" key="14">
    <source>
        <dbReference type="ARBA" id="ARBA00049402"/>
    </source>
</evidence>
<comment type="cofactor">
    <cofactor evidence="1 15">
        <name>Mg(2+)</name>
        <dbReference type="ChEBI" id="CHEBI:18420"/>
    </cofactor>
</comment>
<dbReference type="GO" id="GO:0000166">
    <property type="term" value="F:nucleotide binding"/>
    <property type="evidence" value="ECO:0007669"/>
    <property type="project" value="UniProtKB-KW"/>
</dbReference>
<dbReference type="UniPathway" id="UPA00591">
    <property type="reaction ID" value="UER00648"/>
</dbReference>
<dbReference type="GO" id="GO:0032263">
    <property type="term" value="P:GMP salvage"/>
    <property type="evidence" value="ECO:0007669"/>
    <property type="project" value="TreeGrafter"/>
</dbReference>
<evidence type="ECO:0000256" key="13">
    <source>
        <dbReference type="ARBA" id="ARBA00048811"/>
    </source>
</evidence>
<comment type="catalytic activity">
    <reaction evidence="14">
        <text>IMP + diphosphate = hypoxanthine + 5-phospho-alpha-D-ribose 1-diphosphate</text>
        <dbReference type="Rhea" id="RHEA:17973"/>
        <dbReference type="ChEBI" id="CHEBI:17368"/>
        <dbReference type="ChEBI" id="CHEBI:33019"/>
        <dbReference type="ChEBI" id="CHEBI:58017"/>
        <dbReference type="ChEBI" id="CHEBI:58053"/>
        <dbReference type="EC" id="2.4.2.8"/>
    </reaction>
    <physiologicalReaction direction="right-to-left" evidence="14">
        <dbReference type="Rhea" id="RHEA:17975"/>
    </physiologicalReaction>
</comment>
<dbReference type="PANTHER" id="PTHR43340:SF1">
    <property type="entry name" value="HYPOXANTHINE PHOSPHORIBOSYLTRANSFERASE"/>
    <property type="match status" value="1"/>
</dbReference>
<evidence type="ECO:0000256" key="6">
    <source>
        <dbReference type="ARBA" id="ARBA00022490"/>
    </source>
</evidence>
<dbReference type="InterPro" id="IPR029057">
    <property type="entry name" value="PRTase-like"/>
</dbReference>
<dbReference type="Pfam" id="PF00156">
    <property type="entry name" value="Pribosyltran"/>
    <property type="match status" value="1"/>
</dbReference>
<comment type="caution">
    <text evidence="17">The sequence shown here is derived from an EMBL/GenBank/DDBJ whole genome shotgun (WGS) entry which is preliminary data.</text>
</comment>
<evidence type="ECO:0000256" key="4">
    <source>
        <dbReference type="ARBA" id="ARBA00008391"/>
    </source>
</evidence>
<organism evidence="17 18">
    <name type="scientific">Roseivirga misakiensis</name>
    <dbReference type="NCBI Taxonomy" id="1563681"/>
    <lineage>
        <taxon>Bacteria</taxon>
        <taxon>Pseudomonadati</taxon>
        <taxon>Bacteroidota</taxon>
        <taxon>Cytophagia</taxon>
        <taxon>Cytophagales</taxon>
        <taxon>Roseivirgaceae</taxon>
        <taxon>Roseivirga</taxon>
    </lineage>
</organism>
<dbReference type="Proteomes" id="UP000095552">
    <property type="component" value="Unassembled WGS sequence"/>
</dbReference>
<keyword evidence="12 15" id="KW-0460">Magnesium</keyword>
<evidence type="ECO:0000313" key="18">
    <source>
        <dbReference type="Proteomes" id="UP000095552"/>
    </source>
</evidence>
<evidence type="ECO:0000313" key="17">
    <source>
        <dbReference type="EMBL" id="OEK06607.1"/>
    </source>
</evidence>
<gene>
    <name evidence="17" type="ORF">BFP71_02760</name>
</gene>
<feature type="domain" description="Phosphoribosyltransferase" evidence="16">
    <location>
        <begin position="19"/>
        <end position="163"/>
    </location>
</feature>
<keyword evidence="8 15" id="KW-0808">Transferase</keyword>
<comment type="catalytic activity">
    <reaction evidence="13">
        <text>GMP + diphosphate = guanine + 5-phospho-alpha-D-ribose 1-diphosphate</text>
        <dbReference type="Rhea" id="RHEA:25424"/>
        <dbReference type="ChEBI" id="CHEBI:16235"/>
        <dbReference type="ChEBI" id="CHEBI:33019"/>
        <dbReference type="ChEBI" id="CHEBI:58017"/>
        <dbReference type="ChEBI" id="CHEBI:58115"/>
        <dbReference type="EC" id="2.4.2.8"/>
    </reaction>
    <physiologicalReaction direction="right-to-left" evidence="13">
        <dbReference type="Rhea" id="RHEA:25426"/>
    </physiologicalReaction>
</comment>
<evidence type="ECO:0000256" key="10">
    <source>
        <dbReference type="ARBA" id="ARBA00022726"/>
    </source>
</evidence>
<dbReference type="STRING" id="1563681.BFP71_02760"/>
<dbReference type="GO" id="GO:0000287">
    <property type="term" value="F:magnesium ion binding"/>
    <property type="evidence" value="ECO:0007669"/>
    <property type="project" value="TreeGrafter"/>
</dbReference>
<dbReference type="CDD" id="cd06223">
    <property type="entry name" value="PRTases_typeI"/>
    <property type="match status" value="1"/>
</dbReference>
<evidence type="ECO:0000256" key="15">
    <source>
        <dbReference type="RuleBase" id="RU364099"/>
    </source>
</evidence>
<dbReference type="GO" id="GO:0032264">
    <property type="term" value="P:IMP salvage"/>
    <property type="evidence" value="ECO:0007669"/>
    <property type="project" value="UniProtKB-UniPathway"/>
</dbReference>
<dbReference type="GO" id="GO:0005829">
    <property type="term" value="C:cytosol"/>
    <property type="evidence" value="ECO:0007669"/>
    <property type="project" value="TreeGrafter"/>
</dbReference>
<comment type="subcellular location">
    <subcellularLocation>
        <location evidence="2 15">Cytoplasm</location>
    </subcellularLocation>
</comment>
<dbReference type="GO" id="GO:0006166">
    <property type="term" value="P:purine ribonucleoside salvage"/>
    <property type="evidence" value="ECO:0007669"/>
    <property type="project" value="UniProtKB-KW"/>
</dbReference>
<evidence type="ECO:0000259" key="16">
    <source>
        <dbReference type="Pfam" id="PF00156"/>
    </source>
</evidence>
<keyword evidence="9 15" id="KW-0479">Metal-binding</keyword>
<evidence type="ECO:0000256" key="2">
    <source>
        <dbReference type="ARBA" id="ARBA00004496"/>
    </source>
</evidence>
<evidence type="ECO:0000256" key="11">
    <source>
        <dbReference type="ARBA" id="ARBA00022741"/>
    </source>
</evidence>
<evidence type="ECO:0000256" key="9">
    <source>
        <dbReference type="ARBA" id="ARBA00022723"/>
    </source>
</evidence>
<evidence type="ECO:0000256" key="7">
    <source>
        <dbReference type="ARBA" id="ARBA00022676"/>
    </source>
</evidence>
<dbReference type="PANTHER" id="PTHR43340">
    <property type="entry name" value="HYPOXANTHINE-GUANINE PHOSPHORIBOSYLTRANSFERASE"/>
    <property type="match status" value="1"/>
</dbReference>
<dbReference type="RefSeq" id="WP_069833919.1">
    <property type="nucleotide sequence ID" value="NZ_MDGQ01000003.1"/>
</dbReference>
<dbReference type="Gene3D" id="3.40.50.2020">
    <property type="match status" value="1"/>
</dbReference>
<dbReference type="OrthoDB" id="9802824at2"/>
<comment type="similarity">
    <text evidence="4 15">Belongs to the purine/pyrimidine phosphoribosyltransferase family.</text>
</comment>
<evidence type="ECO:0000256" key="5">
    <source>
        <dbReference type="ARBA" id="ARBA00011895"/>
    </source>
</evidence>
<evidence type="ECO:0000256" key="12">
    <source>
        <dbReference type="ARBA" id="ARBA00022842"/>
    </source>
</evidence>
<keyword evidence="18" id="KW-1185">Reference proteome</keyword>
<dbReference type="InterPro" id="IPR050408">
    <property type="entry name" value="HGPRT"/>
</dbReference>
<evidence type="ECO:0000256" key="1">
    <source>
        <dbReference type="ARBA" id="ARBA00001946"/>
    </source>
</evidence>
<name>A0A1E5T5M3_9BACT</name>
<dbReference type="AlphaFoldDB" id="A0A1E5T5M3"/>
<dbReference type="GO" id="GO:0052657">
    <property type="term" value="F:guanine phosphoribosyltransferase activity"/>
    <property type="evidence" value="ECO:0007669"/>
    <property type="project" value="RHEA"/>
</dbReference>
<dbReference type="InterPro" id="IPR005904">
    <property type="entry name" value="Hxn_phspho_trans"/>
</dbReference>
<dbReference type="EC" id="2.4.2.8" evidence="5 15"/>
<dbReference type="GO" id="GO:0004422">
    <property type="term" value="F:hypoxanthine phosphoribosyltransferase activity"/>
    <property type="evidence" value="ECO:0007669"/>
    <property type="project" value="InterPro"/>
</dbReference>
<sequence>MNHITVHNKTFEPFLREDEIQQAVQDMGKRISSDYHGKSPLIIGVLNGAFMFCSDLFKEVSIPCEVTFVRLSSYEGTKSTGEVRTVMNLQEDVSGRDIILVEDIVDTGLTMEKALKYFHTLNPNSIEIATLLVKPDALQCELDIRYRGFDIPEKFVVGYGLDYDGYGRNFKDIYQLKQDQV</sequence>
<comment type="pathway">
    <text evidence="3 15">Purine metabolism; IMP biosynthesis via salvage pathway; IMP from hypoxanthine: step 1/1.</text>
</comment>